<dbReference type="GO" id="GO:0046872">
    <property type="term" value="F:metal ion binding"/>
    <property type="evidence" value="ECO:0007669"/>
    <property type="project" value="TreeGrafter"/>
</dbReference>
<dbReference type="FunFam" id="2.30.33.40:FF:000002">
    <property type="entry name" value="10 kDa chaperonin, mitochondrial"/>
    <property type="match status" value="1"/>
</dbReference>
<dbReference type="PRINTS" id="PR00297">
    <property type="entry name" value="CHAPERONIN10"/>
</dbReference>
<organism evidence="4">
    <name type="scientific">Griffithsia japonica</name>
    <name type="common">Red alga</name>
    <dbReference type="NCBI Taxonomy" id="83288"/>
    <lineage>
        <taxon>Eukaryota</taxon>
        <taxon>Rhodophyta</taxon>
        <taxon>Florideophyceae</taxon>
        <taxon>Rhodymeniophycidae</taxon>
        <taxon>Ceramiales</taxon>
        <taxon>Ceramiaceae</taxon>
        <taxon>Griffithsia</taxon>
    </lineage>
</organism>
<dbReference type="GO" id="GO:0051087">
    <property type="term" value="F:protein-folding chaperone binding"/>
    <property type="evidence" value="ECO:0007669"/>
    <property type="project" value="TreeGrafter"/>
</dbReference>
<keyword evidence="2 3" id="KW-0143">Chaperone</keyword>
<proteinExistence type="evidence at transcript level"/>
<evidence type="ECO:0000313" key="4">
    <source>
        <dbReference type="EMBL" id="AAP80825.1"/>
    </source>
</evidence>
<name>Q7XY53_GRIJA</name>
<dbReference type="SMART" id="SM00883">
    <property type="entry name" value="Cpn10"/>
    <property type="match status" value="1"/>
</dbReference>
<reference evidence="4" key="1">
    <citation type="submission" date="2002-08" db="EMBL/GenBank/DDBJ databases">
        <authorList>
            <person name="Liu C."/>
            <person name="Lee Y."/>
            <person name="Lee H."/>
        </authorList>
    </citation>
    <scope>NUCLEOTIDE SEQUENCE</scope>
</reference>
<keyword evidence="4" id="KW-0346">Stress response</keyword>
<sequence>MSTKAIRKIVPLLDRVLVEKALAQKTSKGGVLLPESAISKLNEGKVIAVGPGARASDGSLVEPSVKEGDNVLLPDYGGSKVQVDGKDLFLYRDDELLGLIHH</sequence>
<dbReference type="AlphaFoldDB" id="Q7XY53"/>
<dbReference type="HAMAP" id="MF_00580">
    <property type="entry name" value="CH10"/>
    <property type="match status" value="1"/>
</dbReference>
<evidence type="ECO:0000256" key="1">
    <source>
        <dbReference type="ARBA" id="ARBA00006975"/>
    </source>
</evidence>
<dbReference type="EMBL" id="AF542015">
    <property type="protein sequence ID" value="AAP80825.1"/>
    <property type="molecule type" value="mRNA"/>
</dbReference>
<protein>
    <submittedName>
        <fullName evidence="4">Heat shock protein 10</fullName>
    </submittedName>
</protein>
<dbReference type="InterPro" id="IPR018369">
    <property type="entry name" value="Chaprnonin_Cpn10_CS"/>
</dbReference>
<dbReference type="Gene3D" id="2.30.33.40">
    <property type="entry name" value="GroES chaperonin"/>
    <property type="match status" value="1"/>
</dbReference>
<dbReference type="PANTHER" id="PTHR10772:SF0">
    <property type="entry name" value="10 KDA HEAT SHOCK PROTEIN, MITOCHONDRIAL"/>
    <property type="match status" value="1"/>
</dbReference>
<dbReference type="InterPro" id="IPR037124">
    <property type="entry name" value="Chaperonin_GroES_sf"/>
</dbReference>
<dbReference type="PROSITE" id="PS00681">
    <property type="entry name" value="CHAPERONINS_CPN10"/>
    <property type="match status" value="1"/>
</dbReference>
<dbReference type="CDD" id="cd00320">
    <property type="entry name" value="cpn10"/>
    <property type="match status" value="1"/>
</dbReference>
<evidence type="ECO:0000256" key="2">
    <source>
        <dbReference type="ARBA" id="ARBA00023186"/>
    </source>
</evidence>
<dbReference type="InterPro" id="IPR020818">
    <property type="entry name" value="Chaperonin_GroES"/>
</dbReference>
<dbReference type="GO" id="GO:0005739">
    <property type="term" value="C:mitochondrion"/>
    <property type="evidence" value="ECO:0007669"/>
    <property type="project" value="TreeGrafter"/>
</dbReference>
<dbReference type="GO" id="GO:0044183">
    <property type="term" value="F:protein folding chaperone"/>
    <property type="evidence" value="ECO:0007669"/>
    <property type="project" value="InterPro"/>
</dbReference>
<dbReference type="GO" id="GO:0005524">
    <property type="term" value="F:ATP binding"/>
    <property type="evidence" value="ECO:0007669"/>
    <property type="project" value="InterPro"/>
</dbReference>
<comment type="similarity">
    <text evidence="1 3">Belongs to the GroES chaperonin family.</text>
</comment>
<dbReference type="GO" id="GO:0051082">
    <property type="term" value="F:unfolded protein binding"/>
    <property type="evidence" value="ECO:0007669"/>
    <property type="project" value="TreeGrafter"/>
</dbReference>
<dbReference type="Pfam" id="PF00166">
    <property type="entry name" value="Cpn10"/>
    <property type="match status" value="1"/>
</dbReference>
<dbReference type="InterPro" id="IPR011032">
    <property type="entry name" value="GroES-like_sf"/>
</dbReference>
<accession>Q7XY53</accession>
<evidence type="ECO:0000256" key="3">
    <source>
        <dbReference type="RuleBase" id="RU003479"/>
    </source>
</evidence>
<dbReference type="SUPFAM" id="SSF50129">
    <property type="entry name" value="GroES-like"/>
    <property type="match status" value="1"/>
</dbReference>
<dbReference type="PANTHER" id="PTHR10772">
    <property type="entry name" value="10 KDA HEAT SHOCK PROTEIN"/>
    <property type="match status" value="1"/>
</dbReference>